<reference evidence="1 2" key="1">
    <citation type="submission" date="2019-02" db="EMBL/GenBank/DDBJ databases">
        <title>Current taxonomic status of genus Agrobacterium and description of Agrobacterium cavarae sp. nov. isolated from maize roots.</title>
        <authorList>
            <person name="Flores-Felix J.D."/>
            <person name="Menendez E."/>
            <person name="Ramirez-Bahena M.H."/>
            <person name="Garcia-Fraile P."/>
            <person name="Velazquez E."/>
        </authorList>
    </citation>
    <scope>NUCLEOTIDE SEQUENCE [LARGE SCALE GENOMIC DNA]</scope>
    <source>
        <strain evidence="1 2">RZME10</strain>
    </source>
</reference>
<dbReference type="Proteomes" id="UP000294239">
    <property type="component" value="Unassembled WGS sequence"/>
</dbReference>
<dbReference type="GeneID" id="301043077"/>
<organism evidence="1 2">
    <name type="scientific">Agrobacterium cavarae</name>
    <dbReference type="NCBI Taxonomy" id="2528239"/>
    <lineage>
        <taxon>Bacteria</taxon>
        <taxon>Pseudomonadati</taxon>
        <taxon>Pseudomonadota</taxon>
        <taxon>Alphaproteobacteria</taxon>
        <taxon>Hyphomicrobiales</taxon>
        <taxon>Rhizobiaceae</taxon>
        <taxon>Rhizobium/Agrobacterium group</taxon>
        <taxon>Agrobacterium</taxon>
    </lineage>
</organism>
<gene>
    <name evidence="1" type="ORF">EYC79_17995</name>
</gene>
<dbReference type="RefSeq" id="WP_130978840.1">
    <property type="nucleotide sequence ID" value="NZ_SISF01000032.1"/>
</dbReference>
<accession>A0ABY1Y609</accession>
<evidence type="ECO:0000313" key="2">
    <source>
        <dbReference type="Proteomes" id="UP000294239"/>
    </source>
</evidence>
<dbReference type="EMBL" id="SISF01000032">
    <property type="protein sequence ID" value="TBN10844.1"/>
    <property type="molecule type" value="Genomic_DNA"/>
</dbReference>
<protein>
    <submittedName>
        <fullName evidence="1">Uncharacterized protein</fullName>
    </submittedName>
</protein>
<comment type="caution">
    <text evidence="1">The sequence shown here is derived from an EMBL/GenBank/DDBJ whole genome shotgun (WGS) entry which is preliminary data.</text>
</comment>
<evidence type="ECO:0000313" key="1">
    <source>
        <dbReference type="EMBL" id="TBN10844.1"/>
    </source>
</evidence>
<sequence length="119" mass="13209">MTTVYCTGEFSFDIADVSDENLDAEFRRRKELVSVLKGEWQEGLEEKEAADFSASELVAALNGKGLELNPWAFEVYRMIAEGRTEDAMDAMRSEIPQLAPPSHERALADLLTGRTSAHG</sequence>
<keyword evidence="2" id="KW-1185">Reference proteome</keyword>
<name>A0ABY1Y609_9HYPH</name>
<proteinExistence type="predicted"/>